<evidence type="ECO:0008006" key="5">
    <source>
        <dbReference type="Google" id="ProtNLM"/>
    </source>
</evidence>
<proteinExistence type="predicted"/>
<organism evidence="3 4">
    <name type="scientific">Maridesulfovibrio hydrothermalis AM13 = DSM 14728</name>
    <dbReference type="NCBI Taxonomy" id="1121451"/>
    <lineage>
        <taxon>Bacteria</taxon>
        <taxon>Pseudomonadati</taxon>
        <taxon>Thermodesulfobacteriota</taxon>
        <taxon>Desulfovibrionia</taxon>
        <taxon>Desulfovibrionales</taxon>
        <taxon>Desulfovibrionaceae</taxon>
        <taxon>Maridesulfovibrio</taxon>
    </lineage>
</organism>
<dbReference type="AlphaFoldDB" id="L0RDS5"/>
<accession>L0RDS5</accession>
<evidence type="ECO:0000256" key="2">
    <source>
        <dbReference type="SAM" id="SignalP"/>
    </source>
</evidence>
<dbReference type="PATRIC" id="fig|1121451.3.peg.2327"/>
<evidence type="ECO:0000313" key="4">
    <source>
        <dbReference type="Proteomes" id="UP000010808"/>
    </source>
</evidence>
<reference evidence="3 4" key="1">
    <citation type="submission" date="2012-10" db="EMBL/GenBank/DDBJ databases">
        <authorList>
            <person name="Genoscope - CEA"/>
        </authorList>
    </citation>
    <scope>NUCLEOTIDE SEQUENCE [LARGE SCALE GENOMIC DNA]</scope>
    <source>
        <strain evidence="4">AM13 / DSM 14728</strain>
    </source>
</reference>
<dbReference type="RefSeq" id="WP_015336972.1">
    <property type="nucleotide sequence ID" value="NC_020055.1"/>
</dbReference>
<dbReference type="KEGG" id="dhy:DESAM_22105"/>
<keyword evidence="2" id="KW-0732">Signal</keyword>
<feature type="region of interest" description="Disordered" evidence="1">
    <location>
        <begin position="72"/>
        <end position="97"/>
    </location>
</feature>
<feature type="compositionally biased region" description="Basic and acidic residues" evidence="1">
    <location>
        <begin position="72"/>
        <end position="85"/>
    </location>
</feature>
<evidence type="ECO:0000256" key="1">
    <source>
        <dbReference type="SAM" id="MobiDB-lite"/>
    </source>
</evidence>
<feature type="signal peptide" evidence="2">
    <location>
        <begin position="1"/>
        <end position="21"/>
    </location>
</feature>
<dbReference type="OrthoDB" id="9554452at2"/>
<protein>
    <recommendedName>
        <fullName evidence="5">Outer membrane protein beta-barrel domain-containing protein</fullName>
    </recommendedName>
</protein>
<name>L0RDS5_9BACT</name>
<feature type="chain" id="PRO_5003947249" description="Outer membrane protein beta-barrel domain-containing protein" evidence="2">
    <location>
        <begin position="22"/>
        <end position="97"/>
    </location>
</feature>
<evidence type="ECO:0000313" key="3">
    <source>
        <dbReference type="EMBL" id="CCO24372.1"/>
    </source>
</evidence>
<dbReference type="Proteomes" id="UP000010808">
    <property type="component" value="Chromosome"/>
</dbReference>
<keyword evidence="4" id="KW-1185">Reference proteome</keyword>
<dbReference type="EMBL" id="FO203522">
    <property type="protein sequence ID" value="CCO24372.1"/>
    <property type="molecule type" value="Genomic_DNA"/>
</dbReference>
<dbReference type="HOGENOM" id="CLU_2355117_0_0_7"/>
<dbReference type="eggNOG" id="ENOG5031CQD">
    <property type="taxonomic scope" value="Bacteria"/>
</dbReference>
<sequence length="97" mass="10589">MWKSLIITTALLAFGASTIHAAGLESGQRITLRDRSERNTILEHRISYNEMITGLSISDDINAGFVFGLDKEKQDSHEGPTDKSKGFGIGLGLSFSF</sequence>
<gene>
    <name evidence="3" type="ORF">DESAM_22105</name>
</gene>